<evidence type="ECO:0000313" key="3">
    <source>
        <dbReference type="Proteomes" id="UP000317650"/>
    </source>
</evidence>
<reference evidence="2 3" key="1">
    <citation type="journal article" date="2019" name="Nat. Plants">
        <title>Genome sequencing of Musa balbisiana reveals subgenome evolution and function divergence in polyploid bananas.</title>
        <authorList>
            <person name="Yao X."/>
        </authorList>
    </citation>
    <scope>NUCLEOTIDE SEQUENCE [LARGE SCALE GENOMIC DNA]</scope>
    <source>
        <strain evidence="3">cv. DH-PKW</strain>
        <tissue evidence="2">Leaves</tissue>
    </source>
</reference>
<protein>
    <submittedName>
        <fullName evidence="2">Uncharacterized protein</fullName>
    </submittedName>
</protein>
<organism evidence="2 3">
    <name type="scientific">Musa balbisiana</name>
    <name type="common">Banana</name>
    <dbReference type="NCBI Taxonomy" id="52838"/>
    <lineage>
        <taxon>Eukaryota</taxon>
        <taxon>Viridiplantae</taxon>
        <taxon>Streptophyta</taxon>
        <taxon>Embryophyta</taxon>
        <taxon>Tracheophyta</taxon>
        <taxon>Spermatophyta</taxon>
        <taxon>Magnoliopsida</taxon>
        <taxon>Liliopsida</taxon>
        <taxon>Zingiberales</taxon>
        <taxon>Musaceae</taxon>
        <taxon>Musa</taxon>
    </lineage>
</organism>
<evidence type="ECO:0000256" key="1">
    <source>
        <dbReference type="SAM" id="MobiDB-lite"/>
    </source>
</evidence>
<dbReference type="EMBL" id="PYDT01000001">
    <property type="protein sequence ID" value="THU73821.1"/>
    <property type="molecule type" value="Genomic_DNA"/>
</dbReference>
<gene>
    <name evidence="2" type="ORF">C4D60_Mb04t26890</name>
</gene>
<name>A0A4S8KF27_MUSBA</name>
<dbReference type="Proteomes" id="UP000317650">
    <property type="component" value="Chromosome 4"/>
</dbReference>
<evidence type="ECO:0000313" key="2">
    <source>
        <dbReference type="EMBL" id="THU73821.1"/>
    </source>
</evidence>
<feature type="region of interest" description="Disordered" evidence="1">
    <location>
        <begin position="200"/>
        <end position="219"/>
    </location>
</feature>
<dbReference type="AlphaFoldDB" id="A0A4S8KF27"/>
<keyword evidence="3" id="KW-1185">Reference proteome</keyword>
<accession>A0A4S8KF27</accession>
<proteinExistence type="predicted"/>
<comment type="caution">
    <text evidence="2">The sequence shown here is derived from an EMBL/GenBank/DDBJ whole genome shotgun (WGS) entry which is preliminary data.</text>
</comment>
<feature type="region of interest" description="Disordered" evidence="1">
    <location>
        <begin position="142"/>
        <end position="163"/>
    </location>
</feature>
<sequence length="235" mass="25810">MIDTTDVTGDGFSSQPCTNHWYLLAKLFDDSQVSHASLSGFEALTVEILDLSKPLNSDLSLRHRFSVHSTRGSLPQTIESAAANAPEKMESEEWLGQATPPRRDGVIWSNTLLAEFNAVFLRMQTWKKSLVAKMCAMGGGMRFERPNERQRDRERKEKEEADVRQPFRCHRLRPAATTAKQRVEPKPARVGVILTAGAAVASNGSKKGDGDDDDDENMDHAEAAAAALATVEVGS</sequence>